<dbReference type="AlphaFoldDB" id="A0A521DY16"/>
<dbReference type="RefSeq" id="WP_142505866.1">
    <property type="nucleotide sequence ID" value="NZ_FXTI01000007.1"/>
</dbReference>
<dbReference type="OrthoDB" id="2990484at2"/>
<name>A0A521DY16_9BACL</name>
<gene>
    <name evidence="1" type="ORF">SAMN06264849_10760</name>
</gene>
<keyword evidence="2" id="KW-1185">Reference proteome</keyword>
<dbReference type="Proteomes" id="UP000315636">
    <property type="component" value="Unassembled WGS sequence"/>
</dbReference>
<sequence>MLFRQKMTVIHQSYGTPRVVYALKSCLERNNIYSELKVESKKGLVAYQLLVPRQKAQKARNLLHLYKKELEKA</sequence>
<evidence type="ECO:0008006" key="3">
    <source>
        <dbReference type="Google" id="ProtNLM"/>
    </source>
</evidence>
<dbReference type="EMBL" id="FXTI01000007">
    <property type="protein sequence ID" value="SMO76512.1"/>
    <property type="molecule type" value="Genomic_DNA"/>
</dbReference>
<reference evidence="1 2" key="1">
    <citation type="submission" date="2017-05" db="EMBL/GenBank/DDBJ databases">
        <authorList>
            <person name="Varghese N."/>
            <person name="Submissions S."/>
        </authorList>
    </citation>
    <scope>NUCLEOTIDE SEQUENCE [LARGE SCALE GENOMIC DNA]</scope>
    <source>
        <strain evidence="1 2">DSM 45474</strain>
    </source>
</reference>
<evidence type="ECO:0000313" key="2">
    <source>
        <dbReference type="Proteomes" id="UP000315636"/>
    </source>
</evidence>
<evidence type="ECO:0000313" key="1">
    <source>
        <dbReference type="EMBL" id="SMO76512.1"/>
    </source>
</evidence>
<accession>A0A521DY16</accession>
<organism evidence="1 2">
    <name type="scientific">Melghirimyces algeriensis</name>
    <dbReference type="NCBI Taxonomy" id="910412"/>
    <lineage>
        <taxon>Bacteria</taxon>
        <taxon>Bacillati</taxon>
        <taxon>Bacillota</taxon>
        <taxon>Bacilli</taxon>
        <taxon>Bacillales</taxon>
        <taxon>Thermoactinomycetaceae</taxon>
        <taxon>Melghirimyces</taxon>
    </lineage>
</organism>
<proteinExistence type="predicted"/>
<protein>
    <recommendedName>
        <fullName evidence="3">Signal transducing protein</fullName>
    </recommendedName>
</protein>